<evidence type="ECO:0000313" key="2">
    <source>
        <dbReference type="EMBL" id="SIN81205.1"/>
    </source>
</evidence>
<dbReference type="AlphaFoldDB" id="A0A1N6EDS7"/>
<accession>A0A1N6EDS7</accession>
<dbReference type="InterPro" id="IPR014710">
    <property type="entry name" value="RmlC-like_jellyroll"/>
</dbReference>
<dbReference type="STRING" id="226505.SAMN05444394_2028"/>
<dbReference type="CDD" id="cd20292">
    <property type="entry name" value="cupin_QdtA-like"/>
    <property type="match status" value="1"/>
</dbReference>
<feature type="domain" description="Sugar 3,4-ketoisomerase QdtA cupin" evidence="1">
    <location>
        <begin position="7"/>
        <end position="132"/>
    </location>
</feature>
<dbReference type="OrthoDB" id="9795513at2"/>
<gene>
    <name evidence="2" type="ORF">SAMN05444394_2028</name>
</gene>
<sequence>MQNNGQVKLPQIFDPRGNLTFLQYPDQVPFEIKRVFWTYDVPGGEIRGGHAFRKQQELIIALSGSFDVVITDEQGNETRTSLNRSYQALFLPKMTWRHLENFSTNSVALHLSDSEYLKGDYIRDFQQYQTLKNGE</sequence>
<dbReference type="RefSeq" id="WP_074224694.1">
    <property type="nucleotide sequence ID" value="NZ_FSRC01000001.1"/>
</dbReference>
<keyword evidence="3" id="KW-1185">Reference proteome</keyword>
<dbReference type="InterPro" id="IPR011051">
    <property type="entry name" value="RmlC_Cupin_sf"/>
</dbReference>
<dbReference type="EMBL" id="FSRC01000001">
    <property type="protein sequence ID" value="SIN81205.1"/>
    <property type="molecule type" value="Genomic_DNA"/>
</dbReference>
<organism evidence="2 3">
    <name type="scientific">Algoriphagus halophilus</name>
    <dbReference type="NCBI Taxonomy" id="226505"/>
    <lineage>
        <taxon>Bacteria</taxon>
        <taxon>Pseudomonadati</taxon>
        <taxon>Bacteroidota</taxon>
        <taxon>Cytophagia</taxon>
        <taxon>Cytophagales</taxon>
        <taxon>Cyclobacteriaceae</taxon>
        <taxon>Algoriphagus</taxon>
    </lineage>
</organism>
<evidence type="ECO:0000313" key="3">
    <source>
        <dbReference type="Proteomes" id="UP000185221"/>
    </source>
</evidence>
<protein>
    <submittedName>
        <fullName evidence="2">WxcM-like, C-terminal</fullName>
    </submittedName>
</protein>
<dbReference type="Pfam" id="PF05523">
    <property type="entry name" value="FdtA"/>
    <property type="match status" value="1"/>
</dbReference>
<evidence type="ECO:0000259" key="1">
    <source>
        <dbReference type="Pfam" id="PF05523"/>
    </source>
</evidence>
<dbReference type="Gene3D" id="2.60.120.10">
    <property type="entry name" value="Jelly Rolls"/>
    <property type="match status" value="1"/>
</dbReference>
<dbReference type="InterPro" id="IPR008894">
    <property type="entry name" value="QdtA_cupin_dom"/>
</dbReference>
<proteinExistence type="predicted"/>
<dbReference type="SUPFAM" id="SSF51182">
    <property type="entry name" value="RmlC-like cupins"/>
    <property type="match status" value="1"/>
</dbReference>
<name>A0A1N6EDS7_9BACT</name>
<dbReference type="Proteomes" id="UP000185221">
    <property type="component" value="Unassembled WGS sequence"/>
</dbReference>
<reference evidence="3" key="1">
    <citation type="submission" date="2016-11" db="EMBL/GenBank/DDBJ databases">
        <authorList>
            <person name="Varghese N."/>
            <person name="Submissions S."/>
        </authorList>
    </citation>
    <scope>NUCLEOTIDE SEQUENCE [LARGE SCALE GENOMIC DNA]</scope>
    <source>
        <strain evidence="3">DSM 15292</strain>
    </source>
</reference>